<dbReference type="Gene3D" id="3.40.50.720">
    <property type="entry name" value="NAD(P)-binding Rossmann-like Domain"/>
    <property type="match status" value="1"/>
</dbReference>
<dbReference type="PANTHER" id="PTHR44889:SF1">
    <property type="entry name" value="INACTIVE HYDROXYSTEROID DEHYDROGENASE-LIKE PROTEIN 1"/>
    <property type="match status" value="1"/>
</dbReference>
<sequence length="315" mass="34828">MRMAAVDSFELLYKEIARSCSSCVETLAVVGALYTASKAIILLRDCYSFVRVHLFPRLMPVKRLSHRFGEWAVIYGASEVIGKAYAEELARQGICIILVSQESVCDTAMAISEIHRVDAMGVVADFGQGHAAVKSVKEALRDKDIGILVNCVAESLWHSPNFTGLSEERLWEEINRNIAATTLMMHLVLPGMIERRRGAVVNISSGACCRPSSTKAALTAFTAYLDNFSRSLHHEYGCHGIFVQSLLPFHVAAHGASASGWLIPQSDVYARHAISTLGISHRTTGYWPHTLQFRLLQSMPEWVWILGSRMLTSSC</sequence>
<dbReference type="InterPro" id="IPR036291">
    <property type="entry name" value="NAD(P)-bd_dom_sf"/>
</dbReference>
<organism evidence="5 6">
    <name type="scientific">Umbra pygmaea</name>
    <name type="common">Eastern mudminnow</name>
    <dbReference type="NCBI Taxonomy" id="75934"/>
    <lineage>
        <taxon>Eukaryota</taxon>
        <taxon>Metazoa</taxon>
        <taxon>Chordata</taxon>
        <taxon>Craniata</taxon>
        <taxon>Vertebrata</taxon>
        <taxon>Euteleostomi</taxon>
        <taxon>Actinopterygii</taxon>
        <taxon>Neopterygii</taxon>
        <taxon>Teleostei</taxon>
        <taxon>Protacanthopterygii</taxon>
        <taxon>Esociformes</taxon>
        <taxon>Umbridae</taxon>
        <taxon>Umbra</taxon>
    </lineage>
</organism>
<comment type="caution">
    <text evidence="5">The sequence shown here is derived from an EMBL/GenBank/DDBJ whole genome shotgun (WGS) entry which is preliminary data.</text>
</comment>
<keyword evidence="6" id="KW-1185">Reference proteome</keyword>
<dbReference type="SUPFAM" id="SSF51735">
    <property type="entry name" value="NAD(P)-binding Rossmann-fold domains"/>
    <property type="match status" value="1"/>
</dbReference>
<gene>
    <name evidence="5" type="ORF">UPYG_G00251700</name>
</gene>
<evidence type="ECO:0000256" key="4">
    <source>
        <dbReference type="ARBA" id="ARBA00038261"/>
    </source>
</evidence>
<evidence type="ECO:0000256" key="2">
    <source>
        <dbReference type="ARBA" id="ARBA00022857"/>
    </source>
</evidence>
<accession>A0ABD0W961</accession>
<keyword evidence="2" id="KW-0521">NADP</keyword>
<evidence type="ECO:0008006" key="7">
    <source>
        <dbReference type="Google" id="ProtNLM"/>
    </source>
</evidence>
<dbReference type="InterPro" id="IPR052149">
    <property type="entry name" value="17-beta-HSD3-like"/>
</dbReference>
<dbReference type="GO" id="GO:0005739">
    <property type="term" value="C:mitochondrion"/>
    <property type="evidence" value="ECO:0007669"/>
    <property type="project" value="UniProtKB-SubCell"/>
</dbReference>
<protein>
    <recommendedName>
        <fullName evidence="7">Inactive hydroxysteroid dehydrogenase-like protein 1</fullName>
    </recommendedName>
</protein>
<keyword evidence="3" id="KW-0496">Mitochondrion</keyword>
<dbReference type="EMBL" id="JAGEUA010000008">
    <property type="protein sequence ID" value="KAL0967396.1"/>
    <property type="molecule type" value="Genomic_DNA"/>
</dbReference>
<evidence type="ECO:0000313" key="5">
    <source>
        <dbReference type="EMBL" id="KAL0967396.1"/>
    </source>
</evidence>
<dbReference type="CDD" id="cd05356">
    <property type="entry name" value="17beta-HSD1_like_SDR_c"/>
    <property type="match status" value="1"/>
</dbReference>
<comment type="similarity">
    <text evidence="4">Belongs to the short-chain dehydrogenases/reductases (SDR) family. 17-beta-HSD 3 subfamily.</text>
</comment>
<dbReference type="Pfam" id="PF00106">
    <property type="entry name" value="adh_short"/>
    <property type="match status" value="1"/>
</dbReference>
<comment type="subcellular location">
    <subcellularLocation>
        <location evidence="1">Mitochondrion</location>
    </subcellularLocation>
</comment>
<evidence type="ECO:0000256" key="1">
    <source>
        <dbReference type="ARBA" id="ARBA00004173"/>
    </source>
</evidence>
<dbReference type="PANTHER" id="PTHR44889">
    <property type="entry name" value="INACTIVE HYDROXYSTEROID DEHYDROGENASE-LIKE PROTEIN 1"/>
    <property type="match status" value="1"/>
</dbReference>
<dbReference type="PIRSF" id="PIRSF000126">
    <property type="entry name" value="11-beta-HSD1"/>
    <property type="match status" value="1"/>
</dbReference>
<dbReference type="AlphaFoldDB" id="A0ABD0W961"/>
<dbReference type="InterPro" id="IPR002347">
    <property type="entry name" value="SDR_fam"/>
</dbReference>
<evidence type="ECO:0000313" key="6">
    <source>
        <dbReference type="Proteomes" id="UP001557470"/>
    </source>
</evidence>
<reference evidence="5 6" key="1">
    <citation type="submission" date="2024-06" db="EMBL/GenBank/DDBJ databases">
        <authorList>
            <person name="Pan Q."/>
            <person name="Wen M."/>
            <person name="Jouanno E."/>
            <person name="Zahm M."/>
            <person name="Klopp C."/>
            <person name="Cabau C."/>
            <person name="Louis A."/>
            <person name="Berthelot C."/>
            <person name="Parey E."/>
            <person name="Roest Crollius H."/>
            <person name="Montfort J."/>
            <person name="Robinson-Rechavi M."/>
            <person name="Bouchez O."/>
            <person name="Lampietro C."/>
            <person name="Lopez Roques C."/>
            <person name="Donnadieu C."/>
            <person name="Postlethwait J."/>
            <person name="Bobe J."/>
            <person name="Verreycken H."/>
            <person name="Guiguen Y."/>
        </authorList>
    </citation>
    <scope>NUCLEOTIDE SEQUENCE [LARGE SCALE GENOMIC DNA]</scope>
    <source>
        <strain evidence="5">Up_M1</strain>
        <tissue evidence="5">Testis</tissue>
    </source>
</reference>
<proteinExistence type="inferred from homology"/>
<name>A0ABD0W961_UMBPY</name>
<dbReference type="Proteomes" id="UP001557470">
    <property type="component" value="Unassembled WGS sequence"/>
</dbReference>
<evidence type="ECO:0000256" key="3">
    <source>
        <dbReference type="ARBA" id="ARBA00023128"/>
    </source>
</evidence>